<evidence type="ECO:0000313" key="2">
    <source>
        <dbReference type="Proteomes" id="UP000076722"/>
    </source>
</evidence>
<evidence type="ECO:0000313" key="1">
    <source>
        <dbReference type="EMBL" id="KZS87574.1"/>
    </source>
</evidence>
<gene>
    <name evidence="1" type="ORF">SISNIDRAFT_398240</name>
</gene>
<dbReference type="Pfam" id="PF18759">
    <property type="entry name" value="Plavaka"/>
    <property type="match status" value="1"/>
</dbReference>
<sequence length="133" mass="15219">GQGMWGPFKSEEEWEMGKWLATSGVSQSSMNEFLALPSIKGLNLSFTTARSLLKAVDALPRGPKWTTFDLKVEGDRVTDLGTRQFETYELYHRNILDCIQDILGDPLLKDHMHYAPTKLWADPEKSSRYYSEM</sequence>
<dbReference type="OrthoDB" id="2688393at2759"/>
<dbReference type="EMBL" id="KV419447">
    <property type="protein sequence ID" value="KZS87574.1"/>
    <property type="molecule type" value="Genomic_DNA"/>
</dbReference>
<reference evidence="1 2" key="1">
    <citation type="journal article" date="2016" name="Mol. Biol. Evol.">
        <title>Comparative Genomics of Early-Diverging Mushroom-Forming Fungi Provides Insights into the Origins of Lignocellulose Decay Capabilities.</title>
        <authorList>
            <person name="Nagy L.G."/>
            <person name="Riley R."/>
            <person name="Tritt A."/>
            <person name="Adam C."/>
            <person name="Daum C."/>
            <person name="Floudas D."/>
            <person name="Sun H."/>
            <person name="Yadav J.S."/>
            <person name="Pangilinan J."/>
            <person name="Larsson K.H."/>
            <person name="Matsuura K."/>
            <person name="Barry K."/>
            <person name="Labutti K."/>
            <person name="Kuo R."/>
            <person name="Ohm R.A."/>
            <person name="Bhattacharya S.S."/>
            <person name="Shirouzu T."/>
            <person name="Yoshinaga Y."/>
            <person name="Martin F.M."/>
            <person name="Grigoriev I.V."/>
            <person name="Hibbett D.S."/>
        </authorList>
    </citation>
    <scope>NUCLEOTIDE SEQUENCE [LARGE SCALE GENOMIC DNA]</scope>
    <source>
        <strain evidence="1 2">HHB9708</strain>
    </source>
</reference>
<feature type="non-terminal residue" evidence="1">
    <location>
        <position position="1"/>
    </location>
</feature>
<name>A0A164NCB5_9AGAM</name>
<dbReference type="Proteomes" id="UP000076722">
    <property type="component" value="Unassembled WGS sequence"/>
</dbReference>
<keyword evidence="2" id="KW-1185">Reference proteome</keyword>
<dbReference type="STRING" id="1314777.A0A164NCB5"/>
<accession>A0A164NCB5</accession>
<organism evidence="1 2">
    <name type="scientific">Sistotremastrum niveocremeum HHB9708</name>
    <dbReference type="NCBI Taxonomy" id="1314777"/>
    <lineage>
        <taxon>Eukaryota</taxon>
        <taxon>Fungi</taxon>
        <taxon>Dikarya</taxon>
        <taxon>Basidiomycota</taxon>
        <taxon>Agaricomycotina</taxon>
        <taxon>Agaricomycetes</taxon>
        <taxon>Sistotremastrales</taxon>
        <taxon>Sistotremastraceae</taxon>
        <taxon>Sertulicium</taxon>
        <taxon>Sertulicium niveocremeum</taxon>
    </lineage>
</organism>
<protein>
    <submittedName>
        <fullName evidence="1">Uncharacterized protein</fullName>
    </submittedName>
</protein>
<dbReference type="InterPro" id="IPR041078">
    <property type="entry name" value="Plavaka"/>
</dbReference>
<dbReference type="AlphaFoldDB" id="A0A164NCB5"/>
<feature type="non-terminal residue" evidence="1">
    <location>
        <position position="133"/>
    </location>
</feature>
<proteinExistence type="predicted"/>